<dbReference type="Proteomes" id="UP000688137">
    <property type="component" value="Unassembled WGS sequence"/>
</dbReference>
<protein>
    <recommendedName>
        <fullName evidence="12">Ion transport domain-containing protein</fullName>
    </recommendedName>
</protein>
<evidence type="ECO:0000259" key="12">
    <source>
        <dbReference type="Pfam" id="PF00520"/>
    </source>
</evidence>
<feature type="coiled-coil region" evidence="10">
    <location>
        <begin position="332"/>
        <end position="385"/>
    </location>
</feature>
<keyword evidence="3 11" id="KW-0812">Transmembrane</keyword>
<dbReference type="InterPro" id="IPR005821">
    <property type="entry name" value="Ion_trans_dom"/>
</dbReference>
<feature type="transmembrane region" description="Helical" evidence="11">
    <location>
        <begin position="117"/>
        <end position="140"/>
    </location>
</feature>
<keyword evidence="5" id="KW-0106">Calcium</keyword>
<feature type="transmembrane region" description="Helical" evidence="11">
    <location>
        <begin position="426"/>
        <end position="442"/>
    </location>
</feature>
<keyword evidence="8 11" id="KW-0472">Membrane</keyword>
<dbReference type="GO" id="GO:0005245">
    <property type="term" value="F:voltage-gated calcium channel activity"/>
    <property type="evidence" value="ECO:0007669"/>
    <property type="project" value="InterPro"/>
</dbReference>
<keyword evidence="14" id="KW-1185">Reference proteome</keyword>
<feature type="domain" description="Ion transport" evidence="12">
    <location>
        <begin position="396"/>
        <end position="627"/>
    </location>
</feature>
<gene>
    <name evidence="13" type="ORF">PPRIM_AZ9-3.1.T0050450</name>
</gene>
<evidence type="ECO:0000256" key="7">
    <source>
        <dbReference type="ARBA" id="ARBA00023065"/>
    </source>
</evidence>
<keyword evidence="4" id="KW-0677">Repeat</keyword>
<evidence type="ECO:0000256" key="2">
    <source>
        <dbReference type="ARBA" id="ARBA00022448"/>
    </source>
</evidence>
<evidence type="ECO:0000256" key="3">
    <source>
        <dbReference type="ARBA" id="ARBA00022692"/>
    </source>
</evidence>
<evidence type="ECO:0000256" key="4">
    <source>
        <dbReference type="ARBA" id="ARBA00022737"/>
    </source>
</evidence>
<dbReference type="OMA" id="QILCIAD"/>
<comment type="caution">
    <text evidence="13">The sequence shown here is derived from an EMBL/GenBank/DDBJ whole genome shotgun (WGS) entry which is preliminary data.</text>
</comment>
<dbReference type="PANTHER" id="PTHR46988:SF2">
    <property type="entry name" value="TWO PORE CALCIUM CHANNEL PROTEIN 1"/>
    <property type="match status" value="1"/>
</dbReference>
<keyword evidence="2" id="KW-0813">Transport</keyword>
<feature type="transmembrane region" description="Helical" evidence="11">
    <location>
        <begin position="224"/>
        <end position="243"/>
    </location>
</feature>
<evidence type="ECO:0000256" key="6">
    <source>
        <dbReference type="ARBA" id="ARBA00022989"/>
    </source>
</evidence>
<evidence type="ECO:0000256" key="8">
    <source>
        <dbReference type="ARBA" id="ARBA00023136"/>
    </source>
</evidence>
<reference evidence="13" key="1">
    <citation type="submission" date="2021-01" db="EMBL/GenBank/DDBJ databases">
        <authorList>
            <consortium name="Genoscope - CEA"/>
            <person name="William W."/>
        </authorList>
    </citation>
    <scope>NUCLEOTIDE SEQUENCE</scope>
</reference>
<evidence type="ECO:0000256" key="10">
    <source>
        <dbReference type="SAM" id="Coils"/>
    </source>
</evidence>
<dbReference type="PANTHER" id="PTHR46988">
    <property type="entry name" value="TWO PORE CALCIUM CHANNEL PROTEIN 1"/>
    <property type="match status" value="1"/>
</dbReference>
<evidence type="ECO:0000313" key="14">
    <source>
        <dbReference type="Proteomes" id="UP000688137"/>
    </source>
</evidence>
<evidence type="ECO:0000256" key="1">
    <source>
        <dbReference type="ARBA" id="ARBA00004141"/>
    </source>
</evidence>
<organism evidence="13 14">
    <name type="scientific">Paramecium primaurelia</name>
    <dbReference type="NCBI Taxonomy" id="5886"/>
    <lineage>
        <taxon>Eukaryota</taxon>
        <taxon>Sar</taxon>
        <taxon>Alveolata</taxon>
        <taxon>Ciliophora</taxon>
        <taxon>Intramacronucleata</taxon>
        <taxon>Oligohymenophorea</taxon>
        <taxon>Peniculida</taxon>
        <taxon>Parameciidae</taxon>
        <taxon>Paramecium</taxon>
    </lineage>
</organism>
<evidence type="ECO:0000313" key="13">
    <source>
        <dbReference type="EMBL" id="CAD8043796.1"/>
    </source>
</evidence>
<proteinExistence type="predicted"/>
<feature type="transmembrane region" description="Helical" evidence="11">
    <location>
        <begin position="198"/>
        <end position="217"/>
    </location>
</feature>
<feature type="transmembrane region" description="Helical" evidence="11">
    <location>
        <begin position="600"/>
        <end position="627"/>
    </location>
</feature>
<comment type="subcellular location">
    <subcellularLocation>
        <location evidence="1">Membrane</location>
        <topology evidence="1">Multi-pass membrane protein</topology>
    </subcellularLocation>
</comment>
<keyword evidence="6 11" id="KW-1133">Transmembrane helix</keyword>
<feature type="transmembrane region" description="Helical" evidence="11">
    <location>
        <begin position="454"/>
        <end position="474"/>
    </location>
</feature>
<dbReference type="GO" id="GO:0016020">
    <property type="term" value="C:membrane"/>
    <property type="evidence" value="ECO:0007669"/>
    <property type="project" value="UniProtKB-SubCell"/>
</dbReference>
<evidence type="ECO:0000256" key="11">
    <source>
        <dbReference type="SAM" id="Phobius"/>
    </source>
</evidence>
<name>A0A8S1JTZ0_PARPR</name>
<accession>A0A8S1JTZ0</accession>
<keyword evidence="10" id="KW-0175">Coiled coil</keyword>
<evidence type="ECO:0000256" key="9">
    <source>
        <dbReference type="ARBA" id="ARBA00023303"/>
    </source>
</evidence>
<feature type="transmembrane region" description="Helical" evidence="11">
    <location>
        <begin position="395"/>
        <end position="414"/>
    </location>
</feature>
<dbReference type="EMBL" id="CAJJDM010000002">
    <property type="protein sequence ID" value="CAD8043796.1"/>
    <property type="molecule type" value="Genomic_DNA"/>
</dbReference>
<feature type="transmembrane region" description="Helical" evidence="11">
    <location>
        <begin position="512"/>
        <end position="540"/>
    </location>
</feature>
<feature type="transmembrane region" description="Helical" evidence="11">
    <location>
        <begin position="561"/>
        <end position="580"/>
    </location>
</feature>
<dbReference type="Pfam" id="PF00520">
    <property type="entry name" value="Ion_trans"/>
    <property type="match status" value="1"/>
</dbReference>
<dbReference type="InterPro" id="IPR044581">
    <property type="entry name" value="TPC1_plant"/>
</dbReference>
<keyword evidence="7" id="KW-0406">Ion transport</keyword>
<feature type="transmembrane region" description="Helical" evidence="11">
    <location>
        <begin position="77"/>
        <end position="97"/>
    </location>
</feature>
<keyword evidence="9" id="KW-0407">Ion channel</keyword>
<sequence length="666" mass="78202">MQTELEAQTPNSVRLSEISMSDSKIDDFHQIGRIESDNDFASYFALTRITKKIQDSFIQSNDPKAQSIKETYSSLKLIRKLFVTIYILMTIFQKPIWCNPKQYSNDCQYELEQGYQIPAFLTFYIPVLTYYLIEIFLILSMIIFKAVKYYQFHTILIERKIVAYCFVMVGILIISNDIIVIIYDNDYSYNISTLLKPIFLIFYSQYFLGIIMDYALIIYRGKEIYFMMIFSYVFFVGLGTAIFRNQSEISDIAQEEGICNSSGLPFSQKNYCTFLIMFQLQTTVNSPDIYLPYYGNRSVAVIYFIAYQFVNTILMINLILSLFYSQYKKLVEERTKSLLEKHRNKIQQFQNKVFRNKRSNSIVSIQKKKQQQQQQQQQQDQTNSQFLIQRILDHWIFNFIMQILCIADFCFIFQDNTNRDIQIVNITLNAIMLIESIIIAILRGLKRIHKYPGVIFDFTISLILVILIIAIMALQQDSFSQDILIKVCCSIMSLRLFRGCTWLLKSTNFVNILFKIFSISTYLLQLFGTLIVTMTIFNAIGQLIFGGKINYNQQHLNNYQWVNFNDFLSGFCTCWFLLIVNNWNVMSYDFSLSLQSDVIYLFFIFYYIIVVLLAQSVTIALLIEYLVNHVKDLGQSSEDETKSEISFEQNYQNELLVPLQQNFKAQ</sequence>
<dbReference type="AlphaFoldDB" id="A0A8S1JTZ0"/>
<feature type="transmembrane region" description="Helical" evidence="11">
    <location>
        <begin position="300"/>
        <end position="324"/>
    </location>
</feature>
<evidence type="ECO:0000256" key="5">
    <source>
        <dbReference type="ARBA" id="ARBA00022837"/>
    </source>
</evidence>
<feature type="transmembrane region" description="Helical" evidence="11">
    <location>
        <begin position="161"/>
        <end position="183"/>
    </location>
</feature>